<reference evidence="19 20" key="1">
    <citation type="submission" date="2016-06" db="EMBL/GenBank/DDBJ databases">
        <title>The Draft Genome Sequence and Annotation of the Desert Woodrat Neotoma lepida.</title>
        <authorList>
            <person name="Campbell M."/>
            <person name="Oakeson K.F."/>
            <person name="Yandell M."/>
            <person name="Halpert J.R."/>
            <person name="Dearing D."/>
        </authorList>
    </citation>
    <scope>NUCLEOTIDE SEQUENCE [LARGE SCALE GENOMIC DNA]</scope>
    <source>
        <strain evidence="19">417</strain>
        <tissue evidence="19">Liver</tissue>
    </source>
</reference>
<comment type="cofactor">
    <cofactor evidence="1">
        <name>Mn(2+)</name>
        <dbReference type="ChEBI" id="CHEBI:29035"/>
    </cofactor>
</comment>
<gene>
    <name evidence="19" type="ORF">A6R68_05661</name>
</gene>
<dbReference type="InterPro" id="IPR000719">
    <property type="entry name" value="Prot_kinase_dom"/>
</dbReference>
<dbReference type="GO" id="GO:0005025">
    <property type="term" value="F:transforming growth factor beta receptor activity, type I"/>
    <property type="evidence" value="ECO:0007669"/>
    <property type="project" value="TreeGrafter"/>
</dbReference>
<keyword evidence="10" id="KW-0547">Nucleotide-binding</keyword>
<dbReference type="InterPro" id="IPR000333">
    <property type="entry name" value="TGFB_receptor"/>
</dbReference>
<evidence type="ECO:0000256" key="2">
    <source>
        <dbReference type="ARBA" id="ARBA00001946"/>
    </source>
</evidence>
<comment type="similarity">
    <text evidence="4">Belongs to the protein kinase superfamily. TKL Ser/Thr protein kinase family. TGFB receptor subfamily.</text>
</comment>
<dbReference type="STRING" id="56216.A0A1A6GIV1"/>
<dbReference type="GO" id="GO:0007507">
    <property type="term" value="P:heart development"/>
    <property type="evidence" value="ECO:0007669"/>
    <property type="project" value="TreeGrafter"/>
</dbReference>
<proteinExistence type="inferred from homology"/>
<keyword evidence="7" id="KW-0808">Transferase</keyword>
<dbReference type="Gene3D" id="1.10.510.10">
    <property type="entry name" value="Transferase(Phosphotransferase) domain 1"/>
    <property type="match status" value="1"/>
</dbReference>
<keyword evidence="9" id="KW-0732">Signal</keyword>
<evidence type="ECO:0000256" key="9">
    <source>
        <dbReference type="ARBA" id="ARBA00022729"/>
    </source>
</evidence>
<dbReference type="Proteomes" id="UP000092124">
    <property type="component" value="Unassembled WGS sequence"/>
</dbReference>
<organism evidence="19 20">
    <name type="scientific">Neotoma lepida</name>
    <name type="common">Desert woodrat</name>
    <dbReference type="NCBI Taxonomy" id="56216"/>
    <lineage>
        <taxon>Eukaryota</taxon>
        <taxon>Metazoa</taxon>
        <taxon>Chordata</taxon>
        <taxon>Craniata</taxon>
        <taxon>Vertebrata</taxon>
        <taxon>Euteleostomi</taxon>
        <taxon>Mammalia</taxon>
        <taxon>Eutheria</taxon>
        <taxon>Euarchontoglires</taxon>
        <taxon>Glires</taxon>
        <taxon>Rodentia</taxon>
        <taxon>Myomorpha</taxon>
        <taxon>Muroidea</taxon>
        <taxon>Cricetidae</taxon>
        <taxon>Neotominae</taxon>
        <taxon>Neotoma</taxon>
    </lineage>
</organism>
<evidence type="ECO:0000313" key="20">
    <source>
        <dbReference type="Proteomes" id="UP000092124"/>
    </source>
</evidence>
<comment type="subcellular location">
    <subcellularLocation>
        <location evidence="3">Membrane</location>
        <topology evidence="3">Single-pass type I membrane protein</topology>
    </subcellularLocation>
</comment>
<evidence type="ECO:0000259" key="18">
    <source>
        <dbReference type="PROSITE" id="PS50011"/>
    </source>
</evidence>
<evidence type="ECO:0000256" key="14">
    <source>
        <dbReference type="ARBA" id="ARBA00022989"/>
    </source>
</evidence>
<evidence type="ECO:0000256" key="11">
    <source>
        <dbReference type="ARBA" id="ARBA00022777"/>
    </source>
</evidence>
<evidence type="ECO:0000256" key="12">
    <source>
        <dbReference type="ARBA" id="ARBA00022840"/>
    </source>
</evidence>
<dbReference type="GO" id="GO:0007179">
    <property type="term" value="P:transforming growth factor beta receptor signaling pathway"/>
    <property type="evidence" value="ECO:0007669"/>
    <property type="project" value="TreeGrafter"/>
</dbReference>
<accession>A0A1A6GIV1</accession>
<evidence type="ECO:0000256" key="6">
    <source>
        <dbReference type="ARBA" id="ARBA00022527"/>
    </source>
</evidence>
<dbReference type="AlphaFoldDB" id="A0A1A6GIV1"/>
<keyword evidence="15" id="KW-0472">Membrane</keyword>
<evidence type="ECO:0000256" key="7">
    <source>
        <dbReference type="ARBA" id="ARBA00022679"/>
    </source>
</evidence>
<evidence type="ECO:0000256" key="13">
    <source>
        <dbReference type="ARBA" id="ARBA00022842"/>
    </source>
</evidence>
<dbReference type="PANTHER" id="PTHR23255">
    <property type="entry name" value="TRANSFORMING GROWTH FACTOR-BETA RECEPTOR TYPE I AND II"/>
    <property type="match status" value="1"/>
</dbReference>
<keyword evidence="14" id="KW-1133">Transmembrane helix</keyword>
<sequence>MLLPGTKGLPLLVQRAIARTIVLQESINKEAEIYQTVMLCHENILGFIAADNKDNGTWTQLWLVFITMSMDPFLILKQIHGLAHLHMEIVGTQGKPAIAHRDLKSKNSLVKKSRTCCISNLGLAVRHDSGTDTNTIAIAPNHRGGTHTHKNLQ</sequence>
<dbReference type="GO" id="GO:0043235">
    <property type="term" value="C:receptor complex"/>
    <property type="evidence" value="ECO:0007669"/>
    <property type="project" value="TreeGrafter"/>
</dbReference>
<evidence type="ECO:0000256" key="4">
    <source>
        <dbReference type="ARBA" id="ARBA00009605"/>
    </source>
</evidence>
<evidence type="ECO:0000256" key="16">
    <source>
        <dbReference type="ARBA" id="ARBA00023170"/>
    </source>
</evidence>
<dbReference type="PROSITE" id="PS50011">
    <property type="entry name" value="PROTEIN_KINASE_DOM"/>
    <property type="match status" value="1"/>
</dbReference>
<keyword evidence="16" id="KW-0675">Receptor</keyword>
<dbReference type="GO" id="GO:0005524">
    <property type="term" value="F:ATP binding"/>
    <property type="evidence" value="ECO:0007669"/>
    <property type="project" value="UniProtKB-KW"/>
</dbReference>
<evidence type="ECO:0000256" key="17">
    <source>
        <dbReference type="ARBA" id="ARBA00023211"/>
    </source>
</evidence>
<protein>
    <recommendedName>
        <fullName evidence="5">receptor protein serine/threonine kinase</fullName>
        <ecNumber evidence="5">2.7.11.30</ecNumber>
    </recommendedName>
</protein>
<keyword evidence="8" id="KW-0812">Transmembrane</keyword>
<comment type="caution">
    <text evidence="19">The sequence shown here is derived from an EMBL/GenBank/DDBJ whole genome shotgun (WGS) entry which is preliminary data.</text>
</comment>
<comment type="cofactor">
    <cofactor evidence="2">
        <name>Mg(2+)</name>
        <dbReference type="ChEBI" id="CHEBI:18420"/>
    </cofactor>
</comment>
<dbReference type="Gene3D" id="3.30.200.20">
    <property type="entry name" value="Phosphorylase Kinase, domain 1"/>
    <property type="match status" value="1"/>
</dbReference>
<keyword evidence="11" id="KW-0418">Kinase</keyword>
<dbReference type="EMBL" id="LZPO01088789">
    <property type="protein sequence ID" value="OBS65799.1"/>
    <property type="molecule type" value="Genomic_DNA"/>
</dbReference>
<evidence type="ECO:0000256" key="3">
    <source>
        <dbReference type="ARBA" id="ARBA00004479"/>
    </source>
</evidence>
<dbReference type="EC" id="2.7.11.30" evidence="5"/>
<dbReference type="OrthoDB" id="547665at2759"/>
<feature type="domain" description="Protein kinase" evidence="18">
    <location>
        <begin position="1"/>
        <end position="153"/>
    </location>
</feature>
<keyword evidence="12" id="KW-0067">ATP-binding</keyword>
<evidence type="ECO:0000256" key="8">
    <source>
        <dbReference type="ARBA" id="ARBA00022692"/>
    </source>
</evidence>
<dbReference type="GO" id="GO:0046332">
    <property type="term" value="F:SMAD binding"/>
    <property type="evidence" value="ECO:0007669"/>
    <property type="project" value="TreeGrafter"/>
</dbReference>
<name>A0A1A6GIV1_NEOLE</name>
<evidence type="ECO:0000256" key="10">
    <source>
        <dbReference type="ARBA" id="ARBA00022741"/>
    </source>
</evidence>
<dbReference type="GO" id="GO:0005886">
    <property type="term" value="C:plasma membrane"/>
    <property type="evidence" value="ECO:0007669"/>
    <property type="project" value="TreeGrafter"/>
</dbReference>
<keyword evidence="6" id="KW-0723">Serine/threonine-protein kinase</keyword>
<keyword evidence="17" id="KW-0464">Manganese</keyword>
<evidence type="ECO:0000256" key="5">
    <source>
        <dbReference type="ARBA" id="ARBA00012401"/>
    </source>
</evidence>
<evidence type="ECO:0000256" key="15">
    <source>
        <dbReference type="ARBA" id="ARBA00023136"/>
    </source>
</evidence>
<evidence type="ECO:0000313" key="19">
    <source>
        <dbReference type="EMBL" id="OBS65799.1"/>
    </source>
</evidence>
<dbReference type="InterPro" id="IPR011009">
    <property type="entry name" value="Kinase-like_dom_sf"/>
</dbReference>
<dbReference type="PANTHER" id="PTHR23255:SF61">
    <property type="entry name" value="TGF-BETA RECEPTOR TYPE-1"/>
    <property type="match status" value="1"/>
</dbReference>
<dbReference type="SUPFAM" id="SSF56112">
    <property type="entry name" value="Protein kinase-like (PK-like)"/>
    <property type="match status" value="1"/>
</dbReference>
<keyword evidence="20" id="KW-1185">Reference proteome</keyword>
<keyword evidence="13" id="KW-0460">Magnesium</keyword>
<evidence type="ECO:0000256" key="1">
    <source>
        <dbReference type="ARBA" id="ARBA00001936"/>
    </source>
</evidence>